<dbReference type="Gramene" id="LPERR01G14370.2">
    <property type="protein sequence ID" value="LPERR01G14370.2"/>
    <property type="gene ID" value="LPERR01G14370"/>
</dbReference>
<feature type="region of interest" description="Disordered" evidence="1">
    <location>
        <begin position="249"/>
        <end position="417"/>
    </location>
</feature>
<feature type="compositionally biased region" description="Basic and acidic residues" evidence="1">
    <location>
        <begin position="306"/>
        <end position="372"/>
    </location>
</feature>
<evidence type="ECO:0000313" key="4">
    <source>
        <dbReference type="Proteomes" id="UP000032180"/>
    </source>
</evidence>
<dbReference type="SUPFAM" id="SSF47954">
    <property type="entry name" value="Cyclin-like"/>
    <property type="match status" value="2"/>
</dbReference>
<dbReference type="PIRSF" id="PIRSF036580">
    <property type="entry name" value="Cyclin_L"/>
    <property type="match status" value="1"/>
</dbReference>
<accession>A0A0D9V157</accession>
<dbReference type="EnsemblPlants" id="LPERR01G14370.2">
    <property type="protein sequence ID" value="LPERR01G14370.2"/>
    <property type="gene ID" value="LPERR01G14370"/>
</dbReference>
<dbReference type="AlphaFoldDB" id="A0A0D9V157"/>
<reference evidence="4" key="2">
    <citation type="submission" date="2013-12" db="EMBL/GenBank/DDBJ databases">
        <authorList>
            <person name="Yu Y."/>
            <person name="Lee S."/>
            <person name="de Baynast K."/>
            <person name="Wissotski M."/>
            <person name="Liu L."/>
            <person name="Talag J."/>
            <person name="Goicoechea J."/>
            <person name="Angelova A."/>
            <person name="Jetty R."/>
            <person name="Kudrna D."/>
            <person name="Golser W."/>
            <person name="Rivera L."/>
            <person name="Zhang J."/>
            <person name="Wing R."/>
        </authorList>
    </citation>
    <scope>NUCLEOTIDE SEQUENCE</scope>
</reference>
<dbReference type="PANTHER" id="PTHR10026">
    <property type="entry name" value="CYCLIN"/>
    <property type="match status" value="1"/>
</dbReference>
<reference evidence="3 4" key="1">
    <citation type="submission" date="2012-08" db="EMBL/GenBank/DDBJ databases">
        <title>Oryza genome evolution.</title>
        <authorList>
            <person name="Wing R.A."/>
        </authorList>
    </citation>
    <scope>NUCLEOTIDE SEQUENCE</scope>
</reference>
<dbReference type="Proteomes" id="UP000032180">
    <property type="component" value="Chromosome 1"/>
</dbReference>
<evidence type="ECO:0000313" key="3">
    <source>
        <dbReference type="EnsemblPlants" id="LPERR01G14370.2"/>
    </source>
</evidence>
<dbReference type="InterPro" id="IPR043198">
    <property type="entry name" value="Cyclin/Ssn8"/>
</dbReference>
<organism evidence="3 4">
    <name type="scientific">Leersia perrieri</name>
    <dbReference type="NCBI Taxonomy" id="77586"/>
    <lineage>
        <taxon>Eukaryota</taxon>
        <taxon>Viridiplantae</taxon>
        <taxon>Streptophyta</taxon>
        <taxon>Embryophyta</taxon>
        <taxon>Tracheophyta</taxon>
        <taxon>Spermatophyta</taxon>
        <taxon>Magnoliopsida</taxon>
        <taxon>Liliopsida</taxon>
        <taxon>Poales</taxon>
        <taxon>Poaceae</taxon>
        <taxon>BOP clade</taxon>
        <taxon>Oryzoideae</taxon>
        <taxon>Oryzeae</taxon>
        <taxon>Oryzinae</taxon>
        <taxon>Leersia</taxon>
    </lineage>
</organism>
<dbReference type="SMART" id="SM00385">
    <property type="entry name" value="CYCLIN"/>
    <property type="match status" value="1"/>
</dbReference>
<dbReference type="InterPro" id="IPR013763">
    <property type="entry name" value="Cyclin-like_dom"/>
</dbReference>
<name>A0A0D9V157_9ORYZ</name>
<evidence type="ECO:0000256" key="1">
    <source>
        <dbReference type="SAM" id="MobiDB-lite"/>
    </source>
</evidence>
<protein>
    <recommendedName>
        <fullName evidence="2">Cyclin-like domain-containing protein</fullName>
    </recommendedName>
</protein>
<dbReference type="GO" id="GO:0016538">
    <property type="term" value="F:cyclin-dependent protein serine/threonine kinase regulator activity"/>
    <property type="evidence" value="ECO:0007669"/>
    <property type="project" value="InterPro"/>
</dbReference>
<evidence type="ECO:0000259" key="2">
    <source>
        <dbReference type="SMART" id="SM00385"/>
    </source>
</evidence>
<dbReference type="InterPro" id="IPR036915">
    <property type="entry name" value="Cyclin-like_sf"/>
</dbReference>
<keyword evidence="4" id="KW-1185">Reference proteome</keyword>
<feature type="compositionally biased region" description="Polar residues" evidence="1">
    <location>
        <begin position="249"/>
        <end position="263"/>
    </location>
</feature>
<proteinExistence type="predicted"/>
<feature type="domain" description="Cyclin-like" evidence="2">
    <location>
        <begin position="144"/>
        <end position="225"/>
    </location>
</feature>
<dbReference type="GO" id="GO:0006357">
    <property type="term" value="P:regulation of transcription by RNA polymerase II"/>
    <property type="evidence" value="ECO:0007669"/>
    <property type="project" value="InterPro"/>
</dbReference>
<feature type="compositionally biased region" description="Basic and acidic residues" evidence="1">
    <location>
        <begin position="277"/>
        <end position="299"/>
    </location>
</feature>
<sequence>MIYTAIDTFYLTDEQLRDSPSRKDGIDEATETALRVYGCDLIQESGILLKLYPSTTPSFSPTLYWSRVAASCVWLAGKLEESPRRSKHIIIVFHRMECRRENIPIEHLDIFSKKYSDLKHDLVRTERHLLKEMGFICHVEHPHKFISNYLATLEAPELTQEAWNLANDSLRTTLCVRFKSEVVACGVVYAAARKHGVPLPEDPPWWTVFDADEEGIQEVCRVLAHLYSFSKSQYIQVYKDNDSFTLRRTSDTNASKESPSSVVASDKGTPVPSSSSQEKDSLIKSGSDKVKEKGNDDGKTLPAELNGKEDTAGNSKSEKPESNVDRTRERERERDRSRGRDRDSRGRDSDRDSKGRDSDRERERDRESDRDRQRRHRSTERSSGYSDKEKSRHRSSRDRGDHYSSHSSRDKDRNRRQ</sequence>
<reference evidence="3" key="3">
    <citation type="submission" date="2015-04" db="UniProtKB">
        <authorList>
            <consortium name="EnsemblPlants"/>
        </authorList>
    </citation>
    <scope>IDENTIFICATION</scope>
</reference>
<feature type="compositionally biased region" description="Basic and acidic residues" evidence="1">
    <location>
        <begin position="397"/>
        <end position="417"/>
    </location>
</feature>
<dbReference type="FunFam" id="1.10.472.10:FF:000031">
    <property type="entry name" value="cyclin-L1-1-like isoform X1"/>
    <property type="match status" value="1"/>
</dbReference>
<dbReference type="Gene3D" id="1.10.472.10">
    <property type="entry name" value="Cyclin-like"/>
    <property type="match status" value="3"/>
</dbReference>
<dbReference type="Pfam" id="PF21797">
    <property type="entry name" value="CycT2-like_C"/>
    <property type="match status" value="1"/>
</dbReference>